<feature type="region of interest" description="Disordered" evidence="5">
    <location>
        <begin position="296"/>
        <end position="317"/>
    </location>
</feature>
<dbReference type="EMBL" id="CAWUOM010000056">
    <property type="protein sequence ID" value="CAK7269262.1"/>
    <property type="molecule type" value="Genomic_DNA"/>
</dbReference>
<dbReference type="PANTHER" id="PTHR21576">
    <property type="entry name" value="UNCHARACTERIZED NODULIN-LIKE PROTEIN"/>
    <property type="match status" value="1"/>
</dbReference>
<evidence type="ECO:0000313" key="9">
    <source>
        <dbReference type="Proteomes" id="UP001642501"/>
    </source>
</evidence>
<dbReference type="Proteomes" id="UP001642501">
    <property type="component" value="Unassembled WGS sequence"/>
</dbReference>
<evidence type="ECO:0000256" key="4">
    <source>
        <dbReference type="ARBA" id="ARBA00023136"/>
    </source>
</evidence>
<dbReference type="InterPro" id="IPR010658">
    <property type="entry name" value="Nodulin-like"/>
</dbReference>
<comment type="caution">
    <text evidence="8">The sequence shown here is derived from an EMBL/GenBank/DDBJ whole genome shotgun (WGS) entry which is preliminary data.</text>
</comment>
<protein>
    <recommendedName>
        <fullName evidence="7">Nodulin-like domain-containing protein</fullName>
    </recommendedName>
</protein>
<dbReference type="SUPFAM" id="SSF103473">
    <property type="entry name" value="MFS general substrate transporter"/>
    <property type="match status" value="1"/>
</dbReference>
<feature type="transmembrane region" description="Helical" evidence="6">
    <location>
        <begin position="373"/>
        <end position="391"/>
    </location>
</feature>
<keyword evidence="3 6" id="KW-1133">Transmembrane helix</keyword>
<dbReference type="PROSITE" id="PS51257">
    <property type="entry name" value="PROKAR_LIPOPROTEIN"/>
    <property type="match status" value="1"/>
</dbReference>
<dbReference type="Pfam" id="PF06813">
    <property type="entry name" value="Nodulin-like"/>
    <property type="match status" value="1"/>
</dbReference>
<feature type="transmembrane region" description="Helical" evidence="6">
    <location>
        <begin position="461"/>
        <end position="482"/>
    </location>
</feature>
<keyword evidence="4 6" id="KW-0472">Membrane</keyword>
<organism evidence="8 9">
    <name type="scientific">Sporothrix epigloea</name>
    <dbReference type="NCBI Taxonomy" id="1892477"/>
    <lineage>
        <taxon>Eukaryota</taxon>
        <taxon>Fungi</taxon>
        <taxon>Dikarya</taxon>
        <taxon>Ascomycota</taxon>
        <taxon>Pezizomycotina</taxon>
        <taxon>Sordariomycetes</taxon>
        <taxon>Sordariomycetidae</taxon>
        <taxon>Ophiostomatales</taxon>
        <taxon>Ophiostomataceae</taxon>
        <taxon>Sporothrix</taxon>
    </lineage>
</organism>
<evidence type="ECO:0000256" key="1">
    <source>
        <dbReference type="ARBA" id="ARBA00004141"/>
    </source>
</evidence>
<reference evidence="8 9" key="1">
    <citation type="submission" date="2024-01" db="EMBL/GenBank/DDBJ databases">
        <authorList>
            <person name="Allen C."/>
            <person name="Tagirdzhanova G."/>
        </authorList>
    </citation>
    <scope>NUCLEOTIDE SEQUENCE [LARGE SCALE GENOMIC DNA]</scope>
    <source>
        <strain evidence="8 9">CBS 573.63</strain>
    </source>
</reference>
<evidence type="ECO:0000313" key="8">
    <source>
        <dbReference type="EMBL" id="CAK7269262.1"/>
    </source>
</evidence>
<feature type="transmembrane region" description="Helical" evidence="6">
    <location>
        <begin position="138"/>
        <end position="163"/>
    </location>
</feature>
<proteinExistence type="predicted"/>
<name>A0ABP0DPM4_9PEZI</name>
<evidence type="ECO:0000256" key="3">
    <source>
        <dbReference type="ARBA" id="ARBA00022989"/>
    </source>
</evidence>
<feature type="transmembrane region" description="Helical" evidence="6">
    <location>
        <begin position="169"/>
        <end position="189"/>
    </location>
</feature>
<dbReference type="Gene3D" id="1.20.1250.20">
    <property type="entry name" value="MFS general substrate transporter like domains"/>
    <property type="match status" value="2"/>
</dbReference>
<evidence type="ECO:0000259" key="7">
    <source>
        <dbReference type="Pfam" id="PF06813"/>
    </source>
</evidence>
<feature type="region of interest" description="Disordered" evidence="5">
    <location>
        <begin position="227"/>
        <end position="267"/>
    </location>
</feature>
<evidence type="ECO:0000256" key="6">
    <source>
        <dbReference type="SAM" id="Phobius"/>
    </source>
</evidence>
<feature type="transmembrane region" description="Helical" evidence="6">
    <location>
        <begin position="488"/>
        <end position="510"/>
    </location>
</feature>
<accession>A0ABP0DPM4</accession>
<gene>
    <name evidence="8" type="ORF">SEPCBS57363_003513</name>
</gene>
<feature type="compositionally biased region" description="Low complexity" evidence="5">
    <location>
        <begin position="296"/>
        <end position="316"/>
    </location>
</feature>
<feature type="transmembrane region" description="Helical" evidence="6">
    <location>
        <begin position="12"/>
        <end position="30"/>
    </location>
</feature>
<keyword evidence="2 6" id="KW-0812">Transmembrane</keyword>
<feature type="domain" description="Nodulin-like" evidence="7">
    <location>
        <begin position="14"/>
        <end position="198"/>
    </location>
</feature>
<dbReference type="PANTHER" id="PTHR21576:SF158">
    <property type="entry name" value="RIBOSOMAL RNA-PROCESSING PROTEIN 12-LIKE CONSERVED DOMAIN-CONTAINING PROTEIN"/>
    <property type="match status" value="1"/>
</dbReference>
<feature type="transmembrane region" description="Helical" evidence="6">
    <location>
        <begin position="567"/>
        <end position="587"/>
    </location>
</feature>
<feature type="transmembrane region" description="Helical" evidence="6">
    <location>
        <begin position="77"/>
        <end position="97"/>
    </location>
</feature>
<dbReference type="InterPro" id="IPR036259">
    <property type="entry name" value="MFS_trans_sf"/>
</dbReference>
<evidence type="ECO:0000256" key="5">
    <source>
        <dbReference type="SAM" id="MobiDB-lite"/>
    </source>
</evidence>
<sequence length="605" mass="64609">MHDKAAHRRRIVSSVAATVISLACGTNYVYSAWAPQFADKLKLSATQSNLIGLAGNLGMYSLGVPIGMFIDTRGPQLAVIAGSFLLALGYFPLRQAFDAGSGSVAFLCFVSYLTGLGGCMAFGAAVKTSALNWPHHRGTATAFPLAAFGLSAFFFSVFGSLFIPNGTSAFLLLLAIGTSVLTFVSFFFLHVLPHTPQHYHAVVPGDNEGFNDPQQLRRTISEEAKSIKRGGRGRYYQPSVEEPGRFTDDVSNSVGEAEGGGGGAYGDCAQEAVESSWTASQEVSTVATTLSSPASYNNASAGSSSASVPASPTASAIHNASKDAGNDLLDETSPLMSRRSSLAGEVLVQNSVDMDQSHRIDIRGWKLLRNVEFWLFFAVMGILAGIGLMSINNIGHDANALWKHYDETVDDKFLIGRQQMHVSILSVGSFVGRLLSGEIANPVQACVGSDFLGKRLHASRVWCLVVAAIIFVAAQVCAIVIVNPHLLGLVSGLSGLGYGFLFGVFPSIVAETFGIHGLSQNWGYMTLSPVLSGNIFNVFYGMVFDHHSIVEPTGERSCDDGLECYRAAYYVTLSACGLGLAVSLYVIRHQRLQHIKEAGKRSLED</sequence>
<feature type="transmembrane region" description="Helical" evidence="6">
    <location>
        <begin position="522"/>
        <end position="543"/>
    </location>
</feature>
<feature type="transmembrane region" description="Helical" evidence="6">
    <location>
        <begin position="103"/>
        <end position="126"/>
    </location>
</feature>
<keyword evidence="9" id="KW-1185">Reference proteome</keyword>
<evidence type="ECO:0000256" key="2">
    <source>
        <dbReference type="ARBA" id="ARBA00022692"/>
    </source>
</evidence>
<comment type="subcellular location">
    <subcellularLocation>
        <location evidence="1">Membrane</location>
        <topology evidence="1">Multi-pass membrane protein</topology>
    </subcellularLocation>
</comment>